<evidence type="ECO:0000313" key="4">
    <source>
        <dbReference type="Proteomes" id="UP000229730"/>
    </source>
</evidence>
<dbReference type="Pfam" id="PF07589">
    <property type="entry name" value="PEP-CTERM"/>
    <property type="match status" value="1"/>
</dbReference>
<dbReference type="InParanoid" id="A0A2G4YQC2"/>
<feature type="domain" description="Ice-binding protein C-terminal" evidence="2">
    <location>
        <begin position="235"/>
        <end position="256"/>
    </location>
</feature>
<reference evidence="3 4" key="1">
    <citation type="submission" date="2017-10" db="EMBL/GenBank/DDBJ databases">
        <title>Frigbacter circumglobatus gen. nov. sp. nov., isolated from sediment cultured in situ.</title>
        <authorList>
            <person name="Zhao Z."/>
        </authorList>
    </citation>
    <scope>NUCLEOTIDE SEQUENCE [LARGE SCALE GENOMIC DNA]</scope>
    <source>
        <strain evidence="3 4">ZYL</strain>
    </source>
</reference>
<feature type="signal peptide" evidence="1">
    <location>
        <begin position="1"/>
        <end position="28"/>
    </location>
</feature>
<feature type="chain" id="PRO_5013882120" description="Ice-binding protein C-terminal domain-containing protein" evidence="1">
    <location>
        <begin position="29"/>
        <end position="261"/>
    </location>
</feature>
<name>A0A2G4YQC2_9PROT</name>
<evidence type="ECO:0000256" key="1">
    <source>
        <dbReference type="SAM" id="SignalP"/>
    </source>
</evidence>
<proteinExistence type="predicted"/>
<organism evidence="3 4">
    <name type="scientific">Paremcibacter congregatus</name>
    <dbReference type="NCBI Taxonomy" id="2043170"/>
    <lineage>
        <taxon>Bacteria</taxon>
        <taxon>Pseudomonadati</taxon>
        <taxon>Pseudomonadota</taxon>
        <taxon>Alphaproteobacteria</taxon>
        <taxon>Emcibacterales</taxon>
        <taxon>Emcibacteraceae</taxon>
        <taxon>Paremcibacter</taxon>
    </lineage>
</organism>
<evidence type="ECO:0000259" key="2">
    <source>
        <dbReference type="Pfam" id="PF07589"/>
    </source>
</evidence>
<dbReference type="AlphaFoldDB" id="A0A2G4YQC2"/>
<dbReference type="NCBIfam" id="TIGR02595">
    <property type="entry name" value="PEP_CTERM"/>
    <property type="match status" value="1"/>
</dbReference>
<protein>
    <recommendedName>
        <fullName evidence="2">Ice-binding protein C-terminal domain-containing protein</fullName>
    </recommendedName>
</protein>
<dbReference type="EMBL" id="PDEM01000024">
    <property type="protein sequence ID" value="PHZ84487.1"/>
    <property type="molecule type" value="Genomic_DNA"/>
</dbReference>
<accession>A0A2G4YQC2</accession>
<gene>
    <name evidence="3" type="ORF">CRD36_11825</name>
</gene>
<dbReference type="InterPro" id="IPR013424">
    <property type="entry name" value="Ice-binding_C"/>
</dbReference>
<keyword evidence="1" id="KW-0732">Signal</keyword>
<evidence type="ECO:0000313" key="3">
    <source>
        <dbReference type="EMBL" id="PHZ84487.1"/>
    </source>
</evidence>
<dbReference type="Proteomes" id="UP000229730">
    <property type="component" value="Unassembled WGS sequence"/>
</dbReference>
<sequence>MKQAELMTLKKLYLVASLLAAGVMSAEASEIIEDNYIGRGNSHDVIGGSDFDVSQMTVSRNAAGIMTVRIDTKFVDINGVSQNDGRYYYGDLFMSTGGWNPSGTLGNKYAYDNAYRNDTPWDYVYDLNGARYDSGSFTNTTDARLMKLKNDFDPVDDTTFGNVRAGHMYLADNSAFDSTVGGGSVEANRGGNFLEFVFDVSGTDLASAEQIAFHWTMSCANDIIEGMASFTPTETPEPAALGLLGLGLFGMGVSRRRRKAA</sequence>
<comment type="caution">
    <text evidence="3">The sequence shown here is derived from an EMBL/GenBank/DDBJ whole genome shotgun (WGS) entry which is preliminary data.</text>
</comment>
<keyword evidence="4" id="KW-1185">Reference proteome</keyword>